<evidence type="ECO:0000313" key="5">
    <source>
        <dbReference type="EMBL" id="GGB02877.1"/>
    </source>
</evidence>
<dbReference type="Pfam" id="PF01168">
    <property type="entry name" value="Ala_racemase_N"/>
    <property type="match status" value="1"/>
</dbReference>
<dbReference type="PROSITE" id="PS01211">
    <property type="entry name" value="UPF0001"/>
    <property type="match status" value="1"/>
</dbReference>
<keyword evidence="6" id="KW-1185">Reference proteome</keyword>
<dbReference type="CDD" id="cd06824">
    <property type="entry name" value="PLPDE_III_Yggs_like"/>
    <property type="match status" value="1"/>
</dbReference>
<feature type="modified residue" description="N6-(pyridoxal phosphate)lysine" evidence="2">
    <location>
        <position position="36"/>
    </location>
</feature>
<feature type="domain" description="Alanine racemase N-terminal" evidence="4">
    <location>
        <begin position="13"/>
        <end position="230"/>
    </location>
</feature>
<dbReference type="EMBL" id="BMDY01000007">
    <property type="protein sequence ID" value="GGB02877.1"/>
    <property type="molecule type" value="Genomic_DNA"/>
</dbReference>
<comment type="caution">
    <text evidence="5">The sequence shown here is derived from an EMBL/GenBank/DDBJ whole genome shotgun (WGS) entry which is preliminary data.</text>
</comment>
<dbReference type="Proteomes" id="UP000651977">
    <property type="component" value="Unassembled WGS sequence"/>
</dbReference>
<name>A0ABQ1I114_9ALTE</name>
<dbReference type="PANTHER" id="PTHR10146">
    <property type="entry name" value="PROLINE SYNTHETASE CO-TRANSCRIBED BACTERIAL HOMOLOG PROTEIN"/>
    <property type="match status" value="1"/>
</dbReference>
<dbReference type="Gene3D" id="3.20.20.10">
    <property type="entry name" value="Alanine racemase"/>
    <property type="match status" value="1"/>
</dbReference>
<comment type="function">
    <text evidence="2">Pyridoxal 5'-phosphate (PLP)-binding protein, which is involved in PLP homeostasis.</text>
</comment>
<sequence length="232" mass="25586">MSSITQALQFVNHQIQQALAQAHRPANSVDLLAVSKTKPLSDIAQAYQAGQRRFGENYVQEGVDKILESRQQAWLNEPIEWHFIGPLQSNKTRLVAEHFDWMQTLDRAKIADRLAAQRPEQMAPLQVCIQVNISQEQAKSGVSLAEVDALAAHIAQQPQLNLRGLMAIPQNLGQGQALAEQFKAMGEKFAELQQQYASVDTLSMGMSGDMQLAINHGSTMVRVGSAIFGQRG</sequence>
<evidence type="ECO:0000259" key="4">
    <source>
        <dbReference type="Pfam" id="PF01168"/>
    </source>
</evidence>
<gene>
    <name evidence="5" type="ORF">GCM10007414_15320</name>
</gene>
<reference evidence="6" key="1">
    <citation type="journal article" date="2019" name="Int. J. Syst. Evol. Microbiol.">
        <title>The Global Catalogue of Microorganisms (GCM) 10K type strain sequencing project: providing services to taxonomists for standard genome sequencing and annotation.</title>
        <authorList>
            <consortium name="The Broad Institute Genomics Platform"/>
            <consortium name="The Broad Institute Genome Sequencing Center for Infectious Disease"/>
            <person name="Wu L."/>
            <person name="Ma J."/>
        </authorList>
    </citation>
    <scope>NUCLEOTIDE SEQUENCE [LARGE SCALE GENOMIC DNA]</scope>
    <source>
        <strain evidence="6">CGMCC 1.10131</strain>
    </source>
</reference>
<evidence type="ECO:0000313" key="6">
    <source>
        <dbReference type="Proteomes" id="UP000651977"/>
    </source>
</evidence>
<dbReference type="HAMAP" id="MF_02087">
    <property type="entry name" value="PLP_homeostasis"/>
    <property type="match status" value="1"/>
</dbReference>
<evidence type="ECO:0000256" key="3">
    <source>
        <dbReference type="RuleBase" id="RU004514"/>
    </source>
</evidence>
<comment type="similarity">
    <text evidence="2 3">Belongs to the pyridoxal phosphate-binding protein YggS/PROSC family.</text>
</comment>
<dbReference type="PIRSF" id="PIRSF004848">
    <property type="entry name" value="YBL036c_PLPDEIII"/>
    <property type="match status" value="1"/>
</dbReference>
<dbReference type="InterPro" id="IPR001608">
    <property type="entry name" value="Ala_racemase_N"/>
</dbReference>
<protein>
    <recommendedName>
        <fullName evidence="2">Pyridoxal phosphate homeostasis protein</fullName>
        <shortName evidence="2">PLP homeostasis protein</shortName>
    </recommendedName>
</protein>
<dbReference type="NCBIfam" id="TIGR00044">
    <property type="entry name" value="YggS family pyridoxal phosphate-dependent enzyme"/>
    <property type="match status" value="1"/>
</dbReference>
<evidence type="ECO:0000256" key="1">
    <source>
        <dbReference type="ARBA" id="ARBA00022898"/>
    </source>
</evidence>
<organism evidence="5 6">
    <name type="scientific">Agarivorans gilvus</name>
    <dbReference type="NCBI Taxonomy" id="680279"/>
    <lineage>
        <taxon>Bacteria</taxon>
        <taxon>Pseudomonadati</taxon>
        <taxon>Pseudomonadota</taxon>
        <taxon>Gammaproteobacteria</taxon>
        <taxon>Alteromonadales</taxon>
        <taxon>Alteromonadaceae</taxon>
        <taxon>Agarivorans</taxon>
    </lineage>
</organism>
<dbReference type="PANTHER" id="PTHR10146:SF14">
    <property type="entry name" value="PYRIDOXAL PHOSPHATE HOMEOSTASIS PROTEIN"/>
    <property type="match status" value="1"/>
</dbReference>
<keyword evidence="1 2" id="KW-0663">Pyridoxal phosphate</keyword>
<dbReference type="InterPro" id="IPR011078">
    <property type="entry name" value="PyrdxlP_homeostasis"/>
</dbReference>
<evidence type="ECO:0000256" key="2">
    <source>
        <dbReference type="HAMAP-Rule" id="MF_02087"/>
    </source>
</evidence>
<proteinExistence type="inferred from homology"/>
<dbReference type="RefSeq" id="WP_055734374.1">
    <property type="nucleotide sequence ID" value="NZ_BMDY01000007.1"/>
</dbReference>
<accession>A0ABQ1I114</accession>
<dbReference type="InterPro" id="IPR029066">
    <property type="entry name" value="PLP-binding_barrel"/>
</dbReference>
<dbReference type="SUPFAM" id="SSF51419">
    <property type="entry name" value="PLP-binding barrel"/>
    <property type="match status" value="1"/>
</dbReference>